<evidence type="ECO:0000313" key="8">
    <source>
        <dbReference type="Proteomes" id="UP000186795"/>
    </source>
</evidence>
<dbReference type="Proteomes" id="UP000186795">
    <property type="component" value="Unassembled WGS sequence"/>
</dbReference>
<evidence type="ECO:0000256" key="5">
    <source>
        <dbReference type="ARBA" id="ARBA00023239"/>
    </source>
</evidence>
<dbReference type="Pfam" id="PF01276">
    <property type="entry name" value="OKR_DC_1"/>
    <property type="match status" value="1"/>
</dbReference>
<protein>
    <submittedName>
        <fullName evidence="7">Lysine decarboxylase</fullName>
    </submittedName>
</protein>
<dbReference type="SUPFAM" id="SSF55904">
    <property type="entry name" value="Ornithine decarboxylase C-terminal domain"/>
    <property type="match status" value="1"/>
</dbReference>
<keyword evidence="8" id="KW-1185">Reference proteome</keyword>
<dbReference type="OrthoDB" id="9815233at2"/>
<dbReference type="InterPro" id="IPR015424">
    <property type="entry name" value="PyrdxlP-dep_Trfase"/>
</dbReference>
<dbReference type="PANTHER" id="PTHR43277:SF4">
    <property type="entry name" value="ARGININE DECARBOXYLASE"/>
    <property type="match status" value="1"/>
</dbReference>
<evidence type="ECO:0000259" key="6">
    <source>
        <dbReference type="PROSITE" id="PS00703"/>
    </source>
</evidence>
<name>A0A1N7J664_9BACL</name>
<evidence type="ECO:0000256" key="3">
    <source>
        <dbReference type="ARBA" id="ARBA00022793"/>
    </source>
</evidence>
<gene>
    <name evidence="7" type="ORF">SAMN05421790_101768</name>
</gene>
<comment type="cofactor">
    <cofactor evidence="1">
        <name>pyridoxal 5'-phosphate</name>
        <dbReference type="ChEBI" id="CHEBI:597326"/>
    </cofactor>
</comment>
<keyword evidence="5" id="KW-0456">Lyase</keyword>
<dbReference type="InterPro" id="IPR015421">
    <property type="entry name" value="PyrdxlP-dep_Trfase_major"/>
</dbReference>
<dbReference type="RefSeq" id="WP_009709148.1">
    <property type="nucleotide sequence ID" value="NZ_CP048103.1"/>
</dbReference>
<keyword evidence="4" id="KW-0663">Pyridoxal phosphate</keyword>
<feature type="domain" description="Orn/Lys/Arg decarboxylases family 1 pyridoxal-P attachment site" evidence="6">
    <location>
        <begin position="222"/>
        <end position="236"/>
    </location>
</feature>
<dbReference type="InterPro" id="IPR008286">
    <property type="entry name" value="Prn/Lys/Arg_de-COase_C"/>
</dbReference>
<comment type="similarity">
    <text evidence="2">Belongs to the Orn/Lys/Arg decarboxylase class-I family.</text>
</comment>
<reference evidence="8" key="1">
    <citation type="submission" date="2017-01" db="EMBL/GenBank/DDBJ databases">
        <authorList>
            <person name="Varghese N."/>
            <person name="Submissions S."/>
        </authorList>
    </citation>
    <scope>NUCLEOTIDE SEQUENCE [LARGE SCALE GENOMIC DNA]</scope>
    <source>
        <strain evidence="8">DSM 45196</strain>
    </source>
</reference>
<dbReference type="Pfam" id="PF03711">
    <property type="entry name" value="OKR_DC_1_C"/>
    <property type="match status" value="1"/>
</dbReference>
<dbReference type="Gene3D" id="3.40.640.10">
    <property type="entry name" value="Type I PLP-dependent aspartate aminotransferase-like (Major domain)"/>
    <property type="match status" value="1"/>
</dbReference>
<proteinExistence type="inferred from homology"/>
<evidence type="ECO:0000313" key="7">
    <source>
        <dbReference type="EMBL" id="SIS44799.1"/>
    </source>
</evidence>
<dbReference type="PANTHER" id="PTHR43277">
    <property type="entry name" value="ARGININE DECARBOXYLASE"/>
    <property type="match status" value="1"/>
</dbReference>
<evidence type="ECO:0000256" key="1">
    <source>
        <dbReference type="ARBA" id="ARBA00001933"/>
    </source>
</evidence>
<dbReference type="PROSITE" id="PS00703">
    <property type="entry name" value="OKR_DC_1"/>
    <property type="match status" value="1"/>
</dbReference>
<dbReference type="AlphaFoldDB" id="A0A1N7J664"/>
<dbReference type="InterPro" id="IPR052357">
    <property type="entry name" value="Orn_Lys_Arg_decarboxylase-I"/>
</dbReference>
<accession>A0A1N7J664</accession>
<dbReference type="EMBL" id="FTOD01000001">
    <property type="protein sequence ID" value="SIS44799.1"/>
    <property type="molecule type" value="Genomic_DNA"/>
</dbReference>
<dbReference type="Gene3D" id="3.90.100.10">
    <property type="entry name" value="Orn/Lys/Arg decarboxylase, C-terminal domain"/>
    <property type="match status" value="1"/>
</dbReference>
<dbReference type="GO" id="GO:0016831">
    <property type="term" value="F:carboxy-lyase activity"/>
    <property type="evidence" value="ECO:0007669"/>
    <property type="project" value="UniProtKB-KW"/>
</dbReference>
<dbReference type="SUPFAM" id="SSF53383">
    <property type="entry name" value="PLP-dependent transferases"/>
    <property type="match status" value="1"/>
</dbReference>
<evidence type="ECO:0000256" key="4">
    <source>
        <dbReference type="ARBA" id="ARBA00022898"/>
    </source>
</evidence>
<sequence>MSKQAHAPLFTCLEKHAMRDPLQFHIPGHKKGKGMDPEFRRFMGDQALSIDLINIEPLDDLHHPHGVIREAQDLAAEAFGADHTFFSVQGTSGAIMTMVMSVCSPGDKIIVPRNVHKSVLSALILAGGHPVFVHPVMDEVLGIAHGVTRQGVEKALHLHPDAKAVLLINPTYFGIACHLEEIVDLAHSRGIPVLVDEAHGVHTHFHKALPLSAMQAGADMAATSVHKLGGSLTQSSVLNVREGLINPRRVQSIISMLTTTSTSYLLLASLDTARRYLATQGEERIGDALRLADFARRRINEIPGLRCVGREILGGEATYAMDETKLIIHLHSLGITGYDAETRLREQWNIEVELSDLYNILCLITPGDSDDSIHRLVEALEGLSREFYTGGQGRVDAVRVPEIPVLAVSPRDAFYGETVPVPFPESAGRIIAEFIMIYPPGIPVLLPGERITQENIEYIIEHRDAGLPVQGPEDPEIRMVRVLREF</sequence>
<dbReference type="InterPro" id="IPR000310">
    <property type="entry name" value="Orn/Lys/Arg_deCO2ase_major_dom"/>
</dbReference>
<organism evidence="7 8">
    <name type="scientific">Kroppenstedtia eburnea</name>
    <dbReference type="NCBI Taxonomy" id="714067"/>
    <lineage>
        <taxon>Bacteria</taxon>
        <taxon>Bacillati</taxon>
        <taxon>Bacillota</taxon>
        <taxon>Bacilli</taxon>
        <taxon>Bacillales</taxon>
        <taxon>Thermoactinomycetaceae</taxon>
        <taxon>Kroppenstedtia</taxon>
    </lineage>
</organism>
<dbReference type="CDD" id="cd00615">
    <property type="entry name" value="Orn_deC_like"/>
    <property type="match status" value="1"/>
</dbReference>
<evidence type="ECO:0000256" key="2">
    <source>
        <dbReference type="ARBA" id="ARBA00010671"/>
    </source>
</evidence>
<dbReference type="InterPro" id="IPR036633">
    <property type="entry name" value="Prn/Lys/Arg_de-COase_C_sf"/>
</dbReference>
<keyword evidence="3" id="KW-0210">Decarboxylase</keyword>